<organism evidence="2 3">
    <name type="scientific">Pseudomonas saudiphocaensis</name>
    <dbReference type="NCBI Taxonomy" id="1499686"/>
    <lineage>
        <taxon>Bacteria</taxon>
        <taxon>Pseudomonadati</taxon>
        <taxon>Pseudomonadota</taxon>
        <taxon>Gammaproteobacteria</taxon>
        <taxon>Pseudomonadales</taxon>
        <taxon>Pseudomonadaceae</taxon>
        <taxon>Pseudomonas</taxon>
    </lineage>
</organism>
<dbReference type="Pfam" id="PF13466">
    <property type="entry name" value="STAS_2"/>
    <property type="match status" value="1"/>
</dbReference>
<dbReference type="OrthoDB" id="7010146at2"/>
<keyword evidence="3" id="KW-1185">Reference proteome</keyword>
<dbReference type="RefSeq" id="WP_037023524.1">
    <property type="nucleotide sequence ID" value="NZ_CCSF01000001.1"/>
</dbReference>
<dbReference type="STRING" id="1499686.BN1079_01641"/>
<proteinExistence type="predicted"/>
<dbReference type="InterPro" id="IPR058548">
    <property type="entry name" value="MlaB-like_STAS"/>
</dbReference>
<evidence type="ECO:0000313" key="2">
    <source>
        <dbReference type="EMBL" id="CDZ94325.1"/>
    </source>
</evidence>
<dbReference type="Gene3D" id="3.30.750.24">
    <property type="entry name" value="STAS domain"/>
    <property type="match status" value="1"/>
</dbReference>
<dbReference type="InterPro" id="IPR036513">
    <property type="entry name" value="STAS_dom_sf"/>
</dbReference>
<dbReference type="HOGENOM" id="CLU_115403_13_2_6"/>
<protein>
    <submittedName>
        <fullName evidence="2">Toluene tolerance protein Ttg2E</fullName>
    </submittedName>
</protein>
<dbReference type="AlphaFoldDB" id="A0A078LST9"/>
<dbReference type="EMBL" id="CCSF01000001">
    <property type="protein sequence ID" value="CDZ94325.1"/>
    <property type="molecule type" value="Genomic_DNA"/>
</dbReference>
<gene>
    <name evidence="2" type="primary">ttg2E</name>
    <name evidence="2" type="ORF">BN1079_01641</name>
</gene>
<feature type="domain" description="STAS" evidence="1">
    <location>
        <begin position="13"/>
        <end position="113"/>
    </location>
</feature>
<sequence>MTEGRVERGADGVLRLVGVLDYQSGPALRRQGQALIRADKSGPLQIDCSAVEKSSSVGLSLLLAFIRDAMALGREVAITGLPDDMREIAAVSGLLEVLLPADTGAGKDAQGAF</sequence>
<dbReference type="InterPro" id="IPR002645">
    <property type="entry name" value="STAS_dom"/>
</dbReference>
<accession>A0A078LST9</accession>
<evidence type="ECO:0000313" key="3">
    <source>
        <dbReference type="Proteomes" id="UP000053902"/>
    </source>
</evidence>
<evidence type="ECO:0000259" key="1">
    <source>
        <dbReference type="PROSITE" id="PS50801"/>
    </source>
</evidence>
<reference evidence="2 3" key="1">
    <citation type="submission" date="2014-07" db="EMBL/GenBank/DDBJ databases">
        <authorList>
            <person name="Urmite Genomes Urmite Genomes"/>
        </authorList>
    </citation>
    <scope>NUCLEOTIDE SEQUENCE [LARGE SCALE GENOMIC DNA]</scope>
    <source>
        <strain evidence="2 3">20_BN</strain>
    </source>
</reference>
<dbReference type="PROSITE" id="PS50801">
    <property type="entry name" value="STAS"/>
    <property type="match status" value="1"/>
</dbReference>
<dbReference type="SUPFAM" id="SSF52091">
    <property type="entry name" value="SpoIIaa-like"/>
    <property type="match status" value="1"/>
</dbReference>
<name>A0A078LST9_9PSED</name>
<dbReference type="eggNOG" id="COG1366">
    <property type="taxonomic scope" value="Bacteria"/>
</dbReference>
<dbReference type="Proteomes" id="UP000053902">
    <property type="component" value="Unassembled WGS sequence"/>
</dbReference>